<organism evidence="1 2">
    <name type="scientific">Rhizoctonia solani</name>
    <dbReference type="NCBI Taxonomy" id="456999"/>
    <lineage>
        <taxon>Eukaryota</taxon>
        <taxon>Fungi</taxon>
        <taxon>Dikarya</taxon>
        <taxon>Basidiomycota</taxon>
        <taxon>Agaricomycotina</taxon>
        <taxon>Agaricomycetes</taxon>
        <taxon>Cantharellales</taxon>
        <taxon>Ceratobasidiaceae</taxon>
        <taxon>Rhizoctonia</taxon>
    </lineage>
</organism>
<keyword evidence="2" id="KW-1185">Reference proteome</keyword>
<evidence type="ECO:0000313" key="1">
    <source>
        <dbReference type="EMBL" id="CUA71615.1"/>
    </source>
</evidence>
<evidence type="ECO:0000313" key="2">
    <source>
        <dbReference type="Proteomes" id="UP000044841"/>
    </source>
</evidence>
<reference evidence="1 2" key="1">
    <citation type="submission" date="2015-07" db="EMBL/GenBank/DDBJ databases">
        <authorList>
            <person name="Noorani M."/>
        </authorList>
    </citation>
    <scope>NUCLEOTIDE SEQUENCE [LARGE SCALE GENOMIC DNA]</scope>
    <source>
        <strain evidence="1">BBA 69670</strain>
    </source>
</reference>
<protein>
    <submittedName>
        <fullName evidence="1">Uncharacterized protein</fullName>
    </submittedName>
</protein>
<dbReference type="AlphaFoldDB" id="A0A0K6FZB3"/>
<proteinExistence type="predicted"/>
<sequence length="154" mass="16714">MAEYCMCLASARALNAAASRDGASLYPLPLPNGTMPGEIFPATLGYFKALPDITGLVERYKIEISDVFSGLGVKRALVALHFGIHAYLAARSRGVVVPYGALYISAETGFCYEHLCVLARLTRAATHNLALSWIELRSLVLIRAWSIRAVSPKD</sequence>
<dbReference type="EMBL" id="CYGV01001251">
    <property type="protein sequence ID" value="CUA71615.1"/>
    <property type="molecule type" value="Genomic_DNA"/>
</dbReference>
<accession>A0A0K6FZB3</accession>
<gene>
    <name evidence="1" type="ORF">RSOLAG22IIIB_09709</name>
</gene>
<name>A0A0K6FZB3_9AGAM</name>
<dbReference type="Proteomes" id="UP000044841">
    <property type="component" value="Unassembled WGS sequence"/>
</dbReference>